<comment type="caution">
    <text evidence="2">The sequence shown here is derived from an EMBL/GenBank/DDBJ whole genome shotgun (WGS) entry which is preliminary data.</text>
</comment>
<sequence>MADTEESLPGHENVGRNRDAASGTSYTSNMQSAQLSMEAAANMYEQENNTIAGPFSQLITFIGEPANQFPSMLGASAISKLMRYVPEPHNELWMNLVVLDSWIDRINLVHATNTSDMNQSTTNQITE</sequence>
<dbReference type="STRING" id="1447872.A0A1J9P2Z6"/>
<feature type="region of interest" description="Disordered" evidence="1">
    <location>
        <begin position="1"/>
        <end position="32"/>
    </location>
</feature>
<proteinExistence type="predicted"/>
<evidence type="ECO:0000313" key="3">
    <source>
        <dbReference type="Proteomes" id="UP000182235"/>
    </source>
</evidence>
<protein>
    <submittedName>
        <fullName evidence="2">Uncharacterized protein</fullName>
    </submittedName>
</protein>
<dbReference type="VEuPathDB" id="FungiDB:AJ78_08678"/>
<evidence type="ECO:0000313" key="2">
    <source>
        <dbReference type="EMBL" id="OJD10226.1"/>
    </source>
</evidence>
<feature type="compositionally biased region" description="Polar residues" evidence="1">
    <location>
        <begin position="22"/>
        <end position="32"/>
    </location>
</feature>
<dbReference type="AlphaFoldDB" id="A0A1J9P2Z6"/>
<gene>
    <name evidence="2" type="ORF">AJ78_08678</name>
</gene>
<reference evidence="2 3" key="1">
    <citation type="submission" date="2015-07" db="EMBL/GenBank/DDBJ databases">
        <title>Emmonsia species relationships and genome sequence.</title>
        <authorList>
            <consortium name="The Broad Institute Genomics Platform"/>
            <person name="Cuomo C.A."/>
            <person name="Munoz J.F."/>
            <person name="Imamovic A."/>
            <person name="Priest M.E."/>
            <person name="Young S."/>
            <person name="Clay O.K."/>
            <person name="McEwen J.G."/>
        </authorList>
    </citation>
    <scope>NUCLEOTIDE SEQUENCE [LARGE SCALE GENOMIC DNA]</scope>
    <source>
        <strain evidence="2 3">UAMH 9510</strain>
    </source>
</reference>
<dbReference type="Proteomes" id="UP000182235">
    <property type="component" value="Unassembled WGS sequence"/>
</dbReference>
<name>A0A1J9P2Z6_9EURO</name>
<accession>A0A1J9P2Z6</accession>
<organism evidence="2 3">
    <name type="scientific">Emergomyces pasteurianus Ep9510</name>
    <dbReference type="NCBI Taxonomy" id="1447872"/>
    <lineage>
        <taxon>Eukaryota</taxon>
        <taxon>Fungi</taxon>
        <taxon>Dikarya</taxon>
        <taxon>Ascomycota</taxon>
        <taxon>Pezizomycotina</taxon>
        <taxon>Eurotiomycetes</taxon>
        <taxon>Eurotiomycetidae</taxon>
        <taxon>Onygenales</taxon>
        <taxon>Ajellomycetaceae</taxon>
        <taxon>Emergomyces</taxon>
    </lineage>
</organism>
<dbReference type="EMBL" id="LGRN01000882">
    <property type="protein sequence ID" value="OJD10226.1"/>
    <property type="molecule type" value="Genomic_DNA"/>
</dbReference>
<dbReference type="OrthoDB" id="3469466at2759"/>
<keyword evidence="3" id="KW-1185">Reference proteome</keyword>
<evidence type="ECO:0000256" key="1">
    <source>
        <dbReference type="SAM" id="MobiDB-lite"/>
    </source>
</evidence>